<evidence type="ECO:0000313" key="3">
    <source>
        <dbReference type="Proteomes" id="UP000886523"/>
    </source>
</evidence>
<dbReference type="EMBL" id="MU128972">
    <property type="protein sequence ID" value="KAF9513469.1"/>
    <property type="molecule type" value="Genomic_DNA"/>
</dbReference>
<evidence type="ECO:0000256" key="1">
    <source>
        <dbReference type="SAM" id="SignalP"/>
    </source>
</evidence>
<evidence type="ECO:0000313" key="2">
    <source>
        <dbReference type="EMBL" id="KAF9513469.1"/>
    </source>
</evidence>
<comment type="caution">
    <text evidence="2">The sequence shown here is derived from an EMBL/GenBank/DDBJ whole genome shotgun (WGS) entry which is preliminary data.</text>
</comment>
<dbReference type="AlphaFoldDB" id="A0A9P6AWS7"/>
<feature type="signal peptide" evidence="1">
    <location>
        <begin position="1"/>
        <end position="25"/>
    </location>
</feature>
<feature type="chain" id="PRO_5040293089" evidence="1">
    <location>
        <begin position="26"/>
        <end position="128"/>
    </location>
</feature>
<gene>
    <name evidence="2" type="ORF">BS47DRAFT_1362447</name>
</gene>
<proteinExistence type="predicted"/>
<dbReference type="Proteomes" id="UP000886523">
    <property type="component" value="Unassembled WGS sequence"/>
</dbReference>
<organism evidence="2 3">
    <name type="scientific">Hydnum rufescens UP504</name>
    <dbReference type="NCBI Taxonomy" id="1448309"/>
    <lineage>
        <taxon>Eukaryota</taxon>
        <taxon>Fungi</taxon>
        <taxon>Dikarya</taxon>
        <taxon>Basidiomycota</taxon>
        <taxon>Agaricomycotina</taxon>
        <taxon>Agaricomycetes</taxon>
        <taxon>Cantharellales</taxon>
        <taxon>Hydnaceae</taxon>
        <taxon>Hydnum</taxon>
    </lineage>
</organism>
<protein>
    <submittedName>
        <fullName evidence="2">Uncharacterized protein</fullName>
    </submittedName>
</protein>
<keyword evidence="1" id="KW-0732">Signal</keyword>
<reference evidence="2" key="1">
    <citation type="journal article" date="2020" name="Nat. Commun.">
        <title>Large-scale genome sequencing of mycorrhizal fungi provides insights into the early evolution of symbiotic traits.</title>
        <authorList>
            <person name="Miyauchi S."/>
            <person name="Kiss E."/>
            <person name="Kuo A."/>
            <person name="Drula E."/>
            <person name="Kohler A."/>
            <person name="Sanchez-Garcia M."/>
            <person name="Morin E."/>
            <person name="Andreopoulos B."/>
            <person name="Barry K.W."/>
            <person name="Bonito G."/>
            <person name="Buee M."/>
            <person name="Carver A."/>
            <person name="Chen C."/>
            <person name="Cichocki N."/>
            <person name="Clum A."/>
            <person name="Culley D."/>
            <person name="Crous P.W."/>
            <person name="Fauchery L."/>
            <person name="Girlanda M."/>
            <person name="Hayes R.D."/>
            <person name="Keri Z."/>
            <person name="LaButti K."/>
            <person name="Lipzen A."/>
            <person name="Lombard V."/>
            <person name="Magnuson J."/>
            <person name="Maillard F."/>
            <person name="Murat C."/>
            <person name="Nolan M."/>
            <person name="Ohm R.A."/>
            <person name="Pangilinan J."/>
            <person name="Pereira M.F."/>
            <person name="Perotto S."/>
            <person name="Peter M."/>
            <person name="Pfister S."/>
            <person name="Riley R."/>
            <person name="Sitrit Y."/>
            <person name="Stielow J.B."/>
            <person name="Szollosi G."/>
            <person name="Zifcakova L."/>
            <person name="Stursova M."/>
            <person name="Spatafora J.W."/>
            <person name="Tedersoo L."/>
            <person name="Vaario L.M."/>
            <person name="Yamada A."/>
            <person name="Yan M."/>
            <person name="Wang P."/>
            <person name="Xu J."/>
            <person name="Bruns T."/>
            <person name="Baldrian P."/>
            <person name="Vilgalys R."/>
            <person name="Dunand C."/>
            <person name="Henrissat B."/>
            <person name="Grigoriev I.V."/>
            <person name="Hibbett D."/>
            <person name="Nagy L.G."/>
            <person name="Martin F.M."/>
        </authorList>
    </citation>
    <scope>NUCLEOTIDE SEQUENCE</scope>
    <source>
        <strain evidence="2">UP504</strain>
    </source>
</reference>
<name>A0A9P6AWS7_9AGAM</name>
<sequence>MAPYACIAQWSRPLLWLRISPNVLAINVYDAGSASIWALFGFQQLPVLTTTKQHPNNSLERQPGNHTPHRCGCVVNKIVAWCKIPGPNGNMLDKNTTNETMQPGTRPMSDHEPHTCCSGCVVLCKVIT</sequence>
<accession>A0A9P6AWS7</accession>
<keyword evidence="3" id="KW-1185">Reference proteome</keyword>